<dbReference type="Gene3D" id="2.60.40.4100">
    <property type="entry name" value="Zona pellucida, ZP-C domain"/>
    <property type="match status" value="1"/>
</dbReference>
<dbReference type="AlphaFoldDB" id="A0AAW0P0S9"/>
<dbReference type="InterPro" id="IPR001507">
    <property type="entry name" value="ZP_dom"/>
</dbReference>
<reference evidence="5" key="1">
    <citation type="submission" date="2024-04" db="EMBL/GenBank/DDBJ databases">
        <title>Salinicola lusitanus LLJ914,a marine bacterium isolated from the Okinawa Trough.</title>
        <authorList>
            <person name="Li J."/>
        </authorList>
    </citation>
    <scope>NUCLEOTIDE SEQUENCE [LARGE SCALE GENOMIC DNA]</scope>
</reference>
<dbReference type="InterPro" id="IPR014853">
    <property type="entry name" value="VWF/SSPO/ZAN-like_Cys-rich_dom"/>
</dbReference>
<dbReference type="Gene3D" id="2.60.40.3210">
    <property type="entry name" value="Zona pellucida, ZP-N domain"/>
    <property type="match status" value="1"/>
</dbReference>
<dbReference type="InterPro" id="IPR055355">
    <property type="entry name" value="ZP-C"/>
</dbReference>
<dbReference type="PROSITE" id="PS51034">
    <property type="entry name" value="ZP_2"/>
    <property type="match status" value="1"/>
</dbReference>
<dbReference type="Pfam" id="PF00100">
    <property type="entry name" value="Zona_pellucida"/>
    <property type="match status" value="1"/>
</dbReference>
<dbReference type="EMBL" id="JBBPFD010000010">
    <property type="protein sequence ID" value="KAK7910470.1"/>
    <property type="molecule type" value="Genomic_DNA"/>
</dbReference>
<evidence type="ECO:0000313" key="4">
    <source>
        <dbReference type="EMBL" id="KAK7910470.1"/>
    </source>
</evidence>
<accession>A0AAW0P0S9</accession>
<feature type="domain" description="ZP" evidence="3">
    <location>
        <begin position="440"/>
        <end position="689"/>
    </location>
</feature>
<dbReference type="SMART" id="SM00241">
    <property type="entry name" value="ZP"/>
    <property type="match status" value="1"/>
</dbReference>
<gene>
    <name evidence="4" type="ORF">WMY93_015154</name>
</gene>
<dbReference type="Pfam" id="PF08742">
    <property type="entry name" value="C8"/>
    <property type="match status" value="1"/>
</dbReference>
<sequence>MSYRLLWQSVHFTLGRIQPNSNGDWSLVSNGATEVTSKDQNLPVVTPPCAVVFTKDNQKIVLAPYKQALLLVLKNLDVDNSKTWTTDPLVSGVKRDSFTTADKSDLFGGCRKDGQFYTFGPPNNDPATCTTTTCSVETELTVTTCDGVCNNGQCTNWKKYTCVVTPNTVIDSSGTRKNTDNFCDKTLLSNTWITLTSHYKPRRLNDIPFVEKLTFKLPTGDPLQLTNSGKVVKTDSTVVTIGDTPTAVDGLSFQKAAGGVVATFTKTDEFELELFYDGTIGHISYKALVDVTGSDLCTENGQVQAITTPENCDQVTKDPNGEGIDSQEVSTKCSVLTNEPFKSCTVDSTPYIASCTYLLSNYPDKDDFLCNIQDAFARSCGIENWMEAAGCSPSECLNIEPCIDDNEFCGLSRGREAKCLCRAPYAAPYLAKNTYGDDTDCSSKSASISLVGCLLEDKNIDITNLHLNDETCKGVKDPETHKVTFSFDSTKTCKATVTPEEGKIVYSNVIVSGAAGGTISRDDSLSITFSCAYNQPTVKTFTLKILSSSVVDTIDGGEWVYTMTMSIFTDDQLRSALDPATEVLLDRQLWVQVKATDLDEKFVSVVMEDCWATMENNAQATKKYSLVKAGCSDEASVTVVSNGESAASVFSFKVFQHNPLHQDLQPAINTRVVCEENAELRCQTTSCFCPVWFVLEAKFVLKVEFIFLSRNGEMSVGVICLEIEES</sequence>
<evidence type="ECO:0000259" key="3">
    <source>
        <dbReference type="PROSITE" id="PS51034"/>
    </source>
</evidence>
<dbReference type="PANTHER" id="PTHR14002:SF54">
    <property type="entry name" value="ZONA PELLUCIDA SPERM-BINDING PROTEIN 2"/>
    <property type="match status" value="1"/>
</dbReference>
<dbReference type="Proteomes" id="UP001460270">
    <property type="component" value="Unassembled WGS sequence"/>
</dbReference>
<comment type="caution">
    <text evidence="4">The sequence shown here is derived from an EMBL/GenBank/DDBJ whole genome shotgun (WGS) entry which is preliminary data.</text>
</comment>
<evidence type="ECO:0000256" key="2">
    <source>
        <dbReference type="ARBA" id="ARBA00023157"/>
    </source>
</evidence>
<proteinExistence type="predicted"/>
<organism evidence="4 5">
    <name type="scientific">Mugilogobius chulae</name>
    <name type="common">yellowstripe goby</name>
    <dbReference type="NCBI Taxonomy" id="88201"/>
    <lineage>
        <taxon>Eukaryota</taxon>
        <taxon>Metazoa</taxon>
        <taxon>Chordata</taxon>
        <taxon>Craniata</taxon>
        <taxon>Vertebrata</taxon>
        <taxon>Euteleostomi</taxon>
        <taxon>Actinopterygii</taxon>
        <taxon>Neopterygii</taxon>
        <taxon>Teleostei</taxon>
        <taxon>Neoteleostei</taxon>
        <taxon>Acanthomorphata</taxon>
        <taxon>Gobiaria</taxon>
        <taxon>Gobiiformes</taxon>
        <taxon>Gobioidei</taxon>
        <taxon>Gobiidae</taxon>
        <taxon>Gobionellinae</taxon>
        <taxon>Mugilogobius</taxon>
    </lineage>
</organism>
<keyword evidence="5" id="KW-1185">Reference proteome</keyword>
<dbReference type="PANTHER" id="PTHR14002">
    <property type="entry name" value="ENDOGLIN/TGF-BETA RECEPTOR TYPE III"/>
    <property type="match status" value="1"/>
</dbReference>
<dbReference type="InterPro" id="IPR042235">
    <property type="entry name" value="ZP-C_dom"/>
</dbReference>
<name>A0AAW0P0S9_9GOBI</name>
<evidence type="ECO:0000313" key="5">
    <source>
        <dbReference type="Proteomes" id="UP001460270"/>
    </source>
</evidence>
<protein>
    <recommendedName>
        <fullName evidence="3">ZP domain-containing protein</fullName>
    </recommendedName>
</protein>
<keyword evidence="1" id="KW-0732">Signal</keyword>
<evidence type="ECO:0000256" key="1">
    <source>
        <dbReference type="ARBA" id="ARBA00022729"/>
    </source>
</evidence>
<keyword evidence="2" id="KW-1015">Disulfide bond</keyword>